<dbReference type="SUPFAM" id="SSF48452">
    <property type="entry name" value="TPR-like"/>
    <property type="match status" value="2"/>
</dbReference>
<dbReference type="PANTHER" id="PTHR35807">
    <property type="entry name" value="TRANSCRIPTIONAL REGULATOR REDD-RELATED"/>
    <property type="match status" value="1"/>
</dbReference>
<dbReference type="OrthoDB" id="7888886at2"/>
<dbReference type="Gene3D" id="1.25.40.10">
    <property type="entry name" value="Tetratricopeptide repeat domain"/>
    <property type="match status" value="2"/>
</dbReference>
<dbReference type="GO" id="GO:0003677">
    <property type="term" value="F:DNA binding"/>
    <property type="evidence" value="ECO:0007669"/>
    <property type="project" value="UniProtKB-KW"/>
</dbReference>
<dbReference type="AlphaFoldDB" id="A0A1N7MAK8"/>
<dbReference type="InterPro" id="IPR011990">
    <property type="entry name" value="TPR-like_helical_dom_sf"/>
</dbReference>
<sequence>MAGDPGQAGTDGALLRLSLLGGCDIAGADGQSLHLASRKAKAVLAVLALSDGMALGRDRLCGLLWAEAAEDQARASLRQCLKLIRQALGAQAEPVIKADRLTMALDRAGVDLDVTRLLDRLAKADLTDPALLQPMLHESLLAGFDGIDPGFDAWLAVWRETLRRRVQAVLETAMTADPSSERQEQAAQALLALDPAHEPALRALMRHRAGRGDRAGALREFETFRARLLADYDAEPDSDTLDLHATLRDDTPRPVQAAAQPMPAPAPAGSVTVIAVAETLSGDTEADAACRSFGLALRGMLARFRHWTVIAAPPDAEPALPPGSHVLRLTPLPSAGGLSLSVVLAGAGPQGATIWTQMADISTARTMASQEAVLRGICGALDVYLSQARLSQLRLREPHSLNALEKWMRGQQLMDQWDPTADSRAETMFLEAIHAWPDHPTLLANLADLYNSRHIVYPGVRRRPELERKAMQLARRAVALDPLDPRCHVTLGWSLAMAGRFEQAGHSFLRGHELNPADPAIAMSAAHGMGVLDRLSDSLRLCKAAFDCHPAPPWTFWGFESNLLFLAGEYDGAVRSADRSGEVKANILGWKCAALGMLGDPRARGDAQEFLDRIREAWTADSPPTDAEAISWFVDIFPFARPAQRAHLCEGLSRAGLPVPDSAAR</sequence>
<dbReference type="STRING" id="1086013.SAMN05421774_102546"/>
<dbReference type="EMBL" id="FTOT01000002">
    <property type="protein sequence ID" value="SIS83134.1"/>
    <property type="molecule type" value="Genomic_DNA"/>
</dbReference>
<accession>A0A1N7MAK8</accession>
<dbReference type="SUPFAM" id="SSF46894">
    <property type="entry name" value="C-terminal effector domain of the bipartite response regulators"/>
    <property type="match status" value="1"/>
</dbReference>
<dbReference type="SMART" id="SM01043">
    <property type="entry name" value="BTAD"/>
    <property type="match status" value="1"/>
</dbReference>
<gene>
    <name evidence="2" type="ORF">SAMN05421774_102546</name>
</gene>
<evidence type="ECO:0000313" key="2">
    <source>
        <dbReference type="EMBL" id="SIS83134.1"/>
    </source>
</evidence>
<dbReference type="GO" id="GO:0006355">
    <property type="term" value="P:regulation of DNA-templated transcription"/>
    <property type="evidence" value="ECO:0007669"/>
    <property type="project" value="InterPro"/>
</dbReference>
<dbReference type="RefSeq" id="WP_076529717.1">
    <property type="nucleotide sequence ID" value="NZ_BMEH01000002.1"/>
</dbReference>
<organism evidence="2 3">
    <name type="scientific">Gemmobacter megaterium</name>
    <dbReference type="NCBI Taxonomy" id="1086013"/>
    <lineage>
        <taxon>Bacteria</taxon>
        <taxon>Pseudomonadati</taxon>
        <taxon>Pseudomonadota</taxon>
        <taxon>Alphaproteobacteria</taxon>
        <taxon>Rhodobacterales</taxon>
        <taxon>Paracoccaceae</taxon>
        <taxon>Gemmobacter</taxon>
    </lineage>
</organism>
<proteinExistence type="predicted"/>
<name>A0A1N7MAK8_9RHOB</name>
<feature type="domain" description="Bacterial transcriptional activator" evidence="1">
    <location>
        <begin position="112"/>
        <end position="248"/>
    </location>
</feature>
<dbReference type="Pfam" id="PF03704">
    <property type="entry name" value="BTAD"/>
    <property type="match status" value="1"/>
</dbReference>
<dbReference type="InterPro" id="IPR005158">
    <property type="entry name" value="BTAD"/>
</dbReference>
<evidence type="ECO:0000313" key="3">
    <source>
        <dbReference type="Proteomes" id="UP000186141"/>
    </source>
</evidence>
<dbReference type="InterPro" id="IPR016032">
    <property type="entry name" value="Sig_transdc_resp-reg_C-effctor"/>
</dbReference>
<reference evidence="2 3" key="1">
    <citation type="submission" date="2017-01" db="EMBL/GenBank/DDBJ databases">
        <authorList>
            <person name="Mah S.A."/>
            <person name="Swanson W.J."/>
            <person name="Moy G.W."/>
            <person name="Vacquier V.D."/>
        </authorList>
    </citation>
    <scope>NUCLEOTIDE SEQUENCE [LARGE SCALE GENOMIC DNA]</scope>
    <source>
        <strain evidence="2 3">DSM 26375</strain>
    </source>
</reference>
<protein>
    <submittedName>
        <fullName evidence="2">DNA-binding transcriptional activator of the SARP family</fullName>
    </submittedName>
</protein>
<dbReference type="Gene3D" id="1.10.10.10">
    <property type="entry name" value="Winged helix-like DNA-binding domain superfamily/Winged helix DNA-binding domain"/>
    <property type="match status" value="1"/>
</dbReference>
<keyword evidence="2" id="KW-0238">DNA-binding</keyword>
<evidence type="ECO:0000259" key="1">
    <source>
        <dbReference type="SMART" id="SM01043"/>
    </source>
</evidence>
<dbReference type="InterPro" id="IPR036388">
    <property type="entry name" value="WH-like_DNA-bd_sf"/>
</dbReference>
<keyword evidence="3" id="KW-1185">Reference proteome</keyword>
<dbReference type="InterPro" id="IPR051677">
    <property type="entry name" value="AfsR-DnrI-RedD_regulator"/>
</dbReference>
<dbReference type="Proteomes" id="UP000186141">
    <property type="component" value="Unassembled WGS sequence"/>
</dbReference>